<dbReference type="Proteomes" id="UP000297549">
    <property type="component" value="Unassembled WGS sequence"/>
</dbReference>
<protein>
    <submittedName>
        <fullName evidence="4">Peptidase</fullName>
    </submittedName>
</protein>
<feature type="signal peptide" evidence="1">
    <location>
        <begin position="1"/>
        <end position="22"/>
    </location>
</feature>
<dbReference type="PIRSF" id="PIRSF016493">
    <property type="entry name" value="Glycyl_aminpptds"/>
    <property type="match status" value="1"/>
</dbReference>
<accession>A0A4Z0PT97</accession>
<evidence type="ECO:0000256" key="1">
    <source>
        <dbReference type="SAM" id="SignalP"/>
    </source>
</evidence>
<dbReference type="Gene3D" id="1.10.390.10">
    <property type="entry name" value="Neutral Protease Domain 2"/>
    <property type="match status" value="1"/>
</dbReference>
<reference evidence="4 5" key="1">
    <citation type="submission" date="2019-04" db="EMBL/GenBank/DDBJ databases">
        <authorList>
            <person name="Feng G."/>
            <person name="Zhang J."/>
            <person name="Zhu H."/>
        </authorList>
    </citation>
    <scope>NUCLEOTIDE SEQUENCE [LARGE SCALE GENOMIC DNA]</scope>
    <source>
        <strain evidence="4 5">JCM 31653</strain>
    </source>
</reference>
<dbReference type="Gene3D" id="2.30.42.10">
    <property type="match status" value="1"/>
</dbReference>
<sequence>MKILRTAALLGGLLATTTLAQAQKALTYTVDIDPKTQDLFQVQLQVPKLSKAQNVFQFAATAPGTYQVMDIGRFVRKFEAFDAKNKPLEVKQISTNQWQLQQPEKTRAIRYTIAETWDTPVTEHSVYRMCGTSLEADHALLNGQGIFGYLQGWQGKPLRIKLNYPADWKIGTPLTADAQGYYAAKNYDQAVDSPFLLGRLTEAKTKLGDAEVALYCFSKTDQVKAEPLLGYMQQMLSAAQAFLVQLPVKRYTFLYHFDDVSNGAWEHSYSSEYVLREAPLTPEFASQITSIAAHEFFHVVTPLNIHSEIIEQFNFVQPTGSEHLWLYEGTTEWAAGMMKLRGGLIPLEEYLKEMSGKVAYDHLQADTTYSLSKLGLNSFTDEGQRQYNNIYQRGALTAALLDLRLLELSGGKRGLREVMNELTRRYGPDKPFSEKTFFDDFTKLTYPEIGDFFARYVKQAEPLPLQEYYAKVGVRYTPVLHTGRQIVALGATDPSFGFNGNTVLLRDIPGSWQACGVAAGDQLVAVGSTAVVPATLRQALIELKSRKAGEEYELTLRRDGAEKKVRCRLLEQEDIRRYHFAVLPDATPAQLALRQAWLKNL</sequence>
<proteinExistence type="predicted"/>
<keyword evidence="5" id="KW-1185">Reference proteome</keyword>
<dbReference type="InterPro" id="IPR007963">
    <property type="entry name" value="Peptidase_M61_catalytic"/>
</dbReference>
<dbReference type="Gene3D" id="2.60.40.3650">
    <property type="match status" value="1"/>
</dbReference>
<evidence type="ECO:0000313" key="5">
    <source>
        <dbReference type="Proteomes" id="UP000297549"/>
    </source>
</evidence>
<comment type="caution">
    <text evidence="4">The sequence shown here is derived from an EMBL/GenBank/DDBJ whole genome shotgun (WGS) entry which is preliminary data.</text>
</comment>
<name>A0A4Z0PT97_9BACT</name>
<evidence type="ECO:0000313" key="4">
    <source>
        <dbReference type="EMBL" id="TGE20529.1"/>
    </source>
</evidence>
<gene>
    <name evidence="4" type="ORF">E5K00_21280</name>
</gene>
<dbReference type="SUPFAM" id="SSF55486">
    <property type="entry name" value="Metalloproteases ('zincins'), catalytic domain"/>
    <property type="match status" value="1"/>
</dbReference>
<dbReference type="AlphaFoldDB" id="A0A4Z0PT97"/>
<feature type="chain" id="PRO_5021451142" evidence="1">
    <location>
        <begin position="23"/>
        <end position="601"/>
    </location>
</feature>
<dbReference type="Pfam" id="PF17899">
    <property type="entry name" value="Peptidase_M61_N"/>
    <property type="match status" value="1"/>
</dbReference>
<dbReference type="InterPro" id="IPR040756">
    <property type="entry name" value="Peptidase_M61_N"/>
</dbReference>
<dbReference type="EMBL" id="SRLC01000003">
    <property type="protein sequence ID" value="TGE20529.1"/>
    <property type="molecule type" value="Genomic_DNA"/>
</dbReference>
<keyword evidence="1" id="KW-0732">Signal</keyword>
<evidence type="ECO:0000259" key="3">
    <source>
        <dbReference type="Pfam" id="PF17899"/>
    </source>
</evidence>
<evidence type="ECO:0000259" key="2">
    <source>
        <dbReference type="Pfam" id="PF05299"/>
    </source>
</evidence>
<feature type="domain" description="Peptidase M61 catalytic" evidence="2">
    <location>
        <begin position="289"/>
        <end position="396"/>
    </location>
</feature>
<dbReference type="OrthoDB" id="9778516at2"/>
<dbReference type="RefSeq" id="WP_135465330.1">
    <property type="nucleotide sequence ID" value="NZ_SRLC01000003.1"/>
</dbReference>
<feature type="domain" description="Peptidase M61 N-terminal" evidence="3">
    <location>
        <begin position="27"/>
        <end position="199"/>
    </location>
</feature>
<organism evidence="4 5">
    <name type="scientific">Hymenobacter aquaticus</name>
    <dbReference type="NCBI Taxonomy" id="1867101"/>
    <lineage>
        <taxon>Bacteria</taxon>
        <taxon>Pseudomonadati</taxon>
        <taxon>Bacteroidota</taxon>
        <taxon>Cytophagia</taxon>
        <taxon>Cytophagales</taxon>
        <taxon>Hymenobacteraceae</taxon>
        <taxon>Hymenobacter</taxon>
    </lineage>
</organism>
<dbReference type="Pfam" id="PF05299">
    <property type="entry name" value="Peptidase_M61"/>
    <property type="match status" value="1"/>
</dbReference>
<dbReference type="InterPro" id="IPR027268">
    <property type="entry name" value="Peptidase_M4/M1_CTD_sf"/>
</dbReference>
<dbReference type="InterPro" id="IPR036034">
    <property type="entry name" value="PDZ_sf"/>
</dbReference>
<dbReference type="InterPro" id="IPR024191">
    <property type="entry name" value="Peptidase_M61"/>
</dbReference>
<dbReference type="SUPFAM" id="SSF50156">
    <property type="entry name" value="PDZ domain-like"/>
    <property type="match status" value="1"/>
</dbReference>